<evidence type="ECO:0000256" key="10">
    <source>
        <dbReference type="ARBA" id="ARBA00023136"/>
    </source>
</evidence>
<gene>
    <name evidence="14" type="ORF">IC230_11515</name>
</gene>
<dbReference type="InterPro" id="IPR050428">
    <property type="entry name" value="TCS_sensor_his_kinase"/>
</dbReference>
<dbReference type="GO" id="GO:0005886">
    <property type="term" value="C:plasma membrane"/>
    <property type="evidence" value="ECO:0007669"/>
    <property type="project" value="TreeGrafter"/>
</dbReference>
<feature type="domain" description="Histidine kinase" evidence="12">
    <location>
        <begin position="233"/>
        <end position="450"/>
    </location>
</feature>
<keyword evidence="9" id="KW-0902">Two-component regulatory system</keyword>
<dbReference type="Gene3D" id="3.30.565.10">
    <property type="entry name" value="Histidine kinase-like ATPase, C-terminal domain"/>
    <property type="match status" value="1"/>
</dbReference>
<keyword evidence="7" id="KW-0418">Kinase</keyword>
<dbReference type="InterPro" id="IPR005467">
    <property type="entry name" value="His_kinase_dom"/>
</dbReference>
<organism evidence="14 15">
    <name type="scientific">Spirosoma validum</name>
    <dbReference type="NCBI Taxonomy" id="2771355"/>
    <lineage>
        <taxon>Bacteria</taxon>
        <taxon>Pseudomonadati</taxon>
        <taxon>Bacteroidota</taxon>
        <taxon>Cytophagia</taxon>
        <taxon>Cytophagales</taxon>
        <taxon>Cytophagaceae</taxon>
        <taxon>Spirosoma</taxon>
    </lineage>
</organism>
<keyword evidence="5" id="KW-0808">Transferase</keyword>
<dbReference type="InterPro" id="IPR003594">
    <property type="entry name" value="HATPase_dom"/>
</dbReference>
<keyword evidence="6 11" id="KW-0812">Transmembrane</keyword>
<evidence type="ECO:0000256" key="3">
    <source>
        <dbReference type="ARBA" id="ARBA00012438"/>
    </source>
</evidence>
<evidence type="ECO:0000313" key="15">
    <source>
        <dbReference type="Proteomes" id="UP000653797"/>
    </source>
</evidence>
<evidence type="ECO:0000256" key="11">
    <source>
        <dbReference type="SAM" id="Phobius"/>
    </source>
</evidence>
<dbReference type="PANTHER" id="PTHR45436">
    <property type="entry name" value="SENSOR HISTIDINE KINASE YKOH"/>
    <property type="match status" value="1"/>
</dbReference>
<evidence type="ECO:0000256" key="7">
    <source>
        <dbReference type="ARBA" id="ARBA00022777"/>
    </source>
</evidence>
<dbReference type="SMART" id="SM00387">
    <property type="entry name" value="HATPase_c"/>
    <property type="match status" value="1"/>
</dbReference>
<dbReference type="SUPFAM" id="SSF158472">
    <property type="entry name" value="HAMP domain-like"/>
    <property type="match status" value="1"/>
</dbReference>
<comment type="subcellular location">
    <subcellularLocation>
        <location evidence="2">Membrane</location>
    </subcellularLocation>
</comment>
<dbReference type="CDD" id="cd00082">
    <property type="entry name" value="HisKA"/>
    <property type="match status" value="1"/>
</dbReference>
<keyword evidence="15" id="KW-1185">Reference proteome</keyword>
<evidence type="ECO:0000259" key="12">
    <source>
        <dbReference type="PROSITE" id="PS50109"/>
    </source>
</evidence>
<dbReference type="SUPFAM" id="SSF47384">
    <property type="entry name" value="Homodimeric domain of signal transducing histidine kinase"/>
    <property type="match status" value="1"/>
</dbReference>
<dbReference type="Gene3D" id="1.10.287.130">
    <property type="match status" value="1"/>
</dbReference>
<dbReference type="Pfam" id="PF02518">
    <property type="entry name" value="HATPase_c"/>
    <property type="match status" value="1"/>
</dbReference>
<dbReference type="Pfam" id="PF00672">
    <property type="entry name" value="HAMP"/>
    <property type="match status" value="1"/>
</dbReference>
<dbReference type="InterPro" id="IPR036890">
    <property type="entry name" value="HATPase_C_sf"/>
</dbReference>
<evidence type="ECO:0000259" key="13">
    <source>
        <dbReference type="PROSITE" id="PS50885"/>
    </source>
</evidence>
<dbReference type="PROSITE" id="PS50109">
    <property type="entry name" value="HIS_KIN"/>
    <property type="match status" value="1"/>
</dbReference>
<reference evidence="14" key="1">
    <citation type="submission" date="2020-09" db="EMBL/GenBank/DDBJ databases">
        <authorList>
            <person name="Kim M.K."/>
        </authorList>
    </citation>
    <scope>NUCLEOTIDE SEQUENCE</scope>
    <source>
        <strain evidence="14">BT704</strain>
    </source>
</reference>
<feature type="domain" description="HAMP" evidence="13">
    <location>
        <begin position="172"/>
        <end position="225"/>
    </location>
</feature>
<dbReference type="SUPFAM" id="SSF55874">
    <property type="entry name" value="ATPase domain of HSP90 chaperone/DNA topoisomerase II/histidine kinase"/>
    <property type="match status" value="1"/>
</dbReference>
<keyword evidence="8 11" id="KW-1133">Transmembrane helix</keyword>
<dbReference type="InterPro" id="IPR004358">
    <property type="entry name" value="Sig_transdc_His_kin-like_C"/>
</dbReference>
<evidence type="ECO:0000256" key="1">
    <source>
        <dbReference type="ARBA" id="ARBA00000085"/>
    </source>
</evidence>
<dbReference type="Pfam" id="PF00512">
    <property type="entry name" value="HisKA"/>
    <property type="match status" value="1"/>
</dbReference>
<keyword evidence="10 11" id="KW-0472">Membrane</keyword>
<comment type="caution">
    <text evidence="14">The sequence shown here is derived from an EMBL/GenBank/DDBJ whole genome shotgun (WGS) entry which is preliminary data.</text>
</comment>
<dbReference type="Gene3D" id="6.10.340.10">
    <property type="match status" value="1"/>
</dbReference>
<dbReference type="PRINTS" id="PR00344">
    <property type="entry name" value="BCTRLSENSOR"/>
</dbReference>
<feature type="transmembrane region" description="Helical" evidence="11">
    <location>
        <begin position="151"/>
        <end position="171"/>
    </location>
</feature>
<accession>A0A927B1H5</accession>
<dbReference type="SMART" id="SM00304">
    <property type="entry name" value="HAMP"/>
    <property type="match status" value="1"/>
</dbReference>
<evidence type="ECO:0000313" key="14">
    <source>
        <dbReference type="EMBL" id="MBD2753522.1"/>
    </source>
</evidence>
<dbReference type="RefSeq" id="WP_191039131.1">
    <property type="nucleotide sequence ID" value="NZ_JACXAA010000003.1"/>
</dbReference>
<dbReference type="Proteomes" id="UP000653797">
    <property type="component" value="Unassembled WGS sequence"/>
</dbReference>
<dbReference type="PROSITE" id="PS50885">
    <property type="entry name" value="HAMP"/>
    <property type="match status" value="1"/>
</dbReference>
<name>A0A927B1H5_9BACT</name>
<dbReference type="InterPro" id="IPR036097">
    <property type="entry name" value="HisK_dim/P_sf"/>
</dbReference>
<dbReference type="AlphaFoldDB" id="A0A927B1H5"/>
<dbReference type="FunFam" id="1.10.287.130:FF:000001">
    <property type="entry name" value="Two-component sensor histidine kinase"/>
    <property type="match status" value="1"/>
</dbReference>
<dbReference type="InterPro" id="IPR003660">
    <property type="entry name" value="HAMP_dom"/>
</dbReference>
<evidence type="ECO:0000256" key="5">
    <source>
        <dbReference type="ARBA" id="ARBA00022679"/>
    </source>
</evidence>
<dbReference type="InterPro" id="IPR003661">
    <property type="entry name" value="HisK_dim/P_dom"/>
</dbReference>
<evidence type="ECO:0000256" key="8">
    <source>
        <dbReference type="ARBA" id="ARBA00022989"/>
    </source>
</evidence>
<sequence length="471" mass="53788">MNIRTRLTVLFVLLVASIMLLFTVSVYYLYDQFREQEFRQRLEEKAYTTVRLREDVGEVPQNDLPILADEQVTIYNNRGIVLYNQSKQHPRFPVTIHFLNKITLRQSQYVRIGDLEAVGVRHLNANRQSLIIVASGNDRYGLSKLTRLREILFFGWLLSLIIVGIAGYLFATDALRPISELIGQANAISATNIHQRLYVGRQRDELADLASTFNDLLNRLEEAFVLQKSFVSHASHELRTPLTVMMGQIEVTRLQARSTDDYEITLDGLLDEVKNMIRLVNGLLELARASSDVVTLNYQPVRIDELLWQAQSQLVSKNPDYQIDIDFDNLPDREEELVVHGEESLLQTAFQNLMENGCKYSSDKSVSVRLSFDTGWVRLNFSDQGYGISENDLPHIFEPFYRSEITMTVKGHGIGLALTRRIIELHRGHIKVESTVGKGTTFRITLPILRNSSTDSDEVRTIESGIKPELT</sequence>
<feature type="transmembrane region" description="Helical" evidence="11">
    <location>
        <begin position="6"/>
        <end position="30"/>
    </location>
</feature>
<dbReference type="PANTHER" id="PTHR45436:SF5">
    <property type="entry name" value="SENSOR HISTIDINE KINASE TRCS"/>
    <property type="match status" value="1"/>
</dbReference>
<proteinExistence type="predicted"/>
<dbReference type="CDD" id="cd00075">
    <property type="entry name" value="HATPase"/>
    <property type="match status" value="1"/>
</dbReference>
<keyword evidence="4" id="KW-0597">Phosphoprotein</keyword>
<evidence type="ECO:0000256" key="9">
    <source>
        <dbReference type="ARBA" id="ARBA00023012"/>
    </source>
</evidence>
<evidence type="ECO:0000256" key="6">
    <source>
        <dbReference type="ARBA" id="ARBA00022692"/>
    </source>
</evidence>
<dbReference type="CDD" id="cd06225">
    <property type="entry name" value="HAMP"/>
    <property type="match status" value="1"/>
</dbReference>
<protein>
    <recommendedName>
        <fullName evidence="3">histidine kinase</fullName>
        <ecNumber evidence="3">2.7.13.3</ecNumber>
    </recommendedName>
</protein>
<dbReference type="GO" id="GO:0000155">
    <property type="term" value="F:phosphorelay sensor kinase activity"/>
    <property type="evidence" value="ECO:0007669"/>
    <property type="project" value="InterPro"/>
</dbReference>
<dbReference type="EC" id="2.7.13.3" evidence="3"/>
<comment type="catalytic activity">
    <reaction evidence="1">
        <text>ATP + protein L-histidine = ADP + protein N-phospho-L-histidine.</text>
        <dbReference type="EC" id="2.7.13.3"/>
    </reaction>
</comment>
<evidence type="ECO:0000256" key="2">
    <source>
        <dbReference type="ARBA" id="ARBA00004370"/>
    </source>
</evidence>
<dbReference type="SMART" id="SM00388">
    <property type="entry name" value="HisKA"/>
    <property type="match status" value="1"/>
</dbReference>
<evidence type="ECO:0000256" key="4">
    <source>
        <dbReference type="ARBA" id="ARBA00022553"/>
    </source>
</evidence>
<dbReference type="EMBL" id="JACXAA010000003">
    <property type="protein sequence ID" value="MBD2753522.1"/>
    <property type="molecule type" value="Genomic_DNA"/>
</dbReference>